<accession>X1PYE7</accession>
<proteinExistence type="predicted"/>
<gene>
    <name evidence="1" type="ORF">S06H3_57431</name>
</gene>
<dbReference type="AlphaFoldDB" id="X1PYE7"/>
<protein>
    <submittedName>
        <fullName evidence="1">Uncharacterized protein</fullName>
    </submittedName>
</protein>
<name>X1PYE7_9ZZZZ</name>
<organism evidence="1">
    <name type="scientific">marine sediment metagenome</name>
    <dbReference type="NCBI Taxonomy" id="412755"/>
    <lineage>
        <taxon>unclassified sequences</taxon>
        <taxon>metagenomes</taxon>
        <taxon>ecological metagenomes</taxon>
    </lineage>
</organism>
<sequence>TGFVEPNFVQIENNLWSFFTICRFEKSNIIIGKAHEGNYIYRKSDPEKNPKVKEDFINYILTKLNNS</sequence>
<feature type="non-terminal residue" evidence="1">
    <location>
        <position position="1"/>
    </location>
</feature>
<reference evidence="1" key="1">
    <citation type="journal article" date="2014" name="Front. Microbiol.">
        <title>High frequency of phylogenetically diverse reductive dehalogenase-homologous genes in deep subseafloor sedimentary metagenomes.</title>
        <authorList>
            <person name="Kawai M."/>
            <person name="Futagami T."/>
            <person name="Toyoda A."/>
            <person name="Takaki Y."/>
            <person name="Nishi S."/>
            <person name="Hori S."/>
            <person name="Arai W."/>
            <person name="Tsubouchi T."/>
            <person name="Morono Y."/>
            <person name="Uchiyama I."/>
            <person name="Ito T."/>
            <person name="Fujiyama A."/>
            <person name="Inagaki F."/>
            <person name="Takami H."/>
        </authorList>
    </citation>
    <scope>NUCLEOTIDE SEQUENCE</scope>
    <source>
        <strain evidence="1">Expedition CK06-06</strain>
    </source>
</reference>
<evidence type="ECO:0000313" key="1">
    <source>
        <dbReference type="EMBL" id="GAI47546.1"/>
    </source>
</evidence>
<dbReference type="EMBL" id="BARV01037071">
    <property type="protein sequence ID" value="GAI47546.1"/>
    <property type="molecule type" value="Genomic_DNA"/>
</dbReference>
<comment type="caution">
    <text evidence="1">The sequence shown here is derived from an EMBL/GenBank/DDBJ whole genome shotgun (WGS) entry which is preliminary data.</text>
</comment>